<proteinExistence type="predicted"/>
<dbReference type="SMART" id="SM00387">
    <property type="entry name" value="HATPase_c"/>
    <property type="match status" value="1"/>
</dbReference>
<organism evidence="5 6">
    <name type="scientific">Tuber aestivum</name>
    <name type="common">summer truffle</name>
    <dbReference type="NCBI Taxonomy" id="59557"/>
    <lineage>
        <taxon>Eukaryota</taxon>
        <taxon>Fungi</taxon>
        <taxon>Dikarya</taxon>
        <taxon>Ascomycota</taxon>
        <taxon>Pezizomycotina</taxon>
        <taxon>Pezizomycetes</taxon>
        <taxon>Pezizales</taxon>
        <taxon>Tuberaceae</taxon>
        <taxon>Tuber</taxon>
    </lineage>
</organism>
<feature type="domain" description="Response regulatory" evidence="4">
    <location>
        <begin position="1084"/>
        <end position="1212"/>
    </location>
</feature>
<dbReference type="Pfam" id="PF02518">
    <property type="entry name" value="HATPase_c"/>
    <property type="match status" value="1"/>
</dbReference>
<dbReference type="InterPro" id="IPR035965">
    <property type="entry name" value="PAS-like_dom_sf"/>
</dbReference>
<dbReference type="EMBL" id="LN890974">
    <property type="protein sequence ID" value="CUS13310.1"/>
    <property type="molecule type" value="Genomic_DNA"/>
</dbReference>
<dbReference type="InterPro" id="IPR005467">
    <property type="entry name" value="His_kinase_dom"/>
</dbReference>
<reference evidence="5" key="1">
    <citation type="submission" date="2015-10" db="EMBL/GenBank/DDBJ databases">
        <authorList>
            <person name="Regsiter A."/>
            <person name="william w."/>
        </authorList>
    </citation>
    <scope>NUCLEOTIDE SEQUENCE</scope>
    <source>
        <strain evidence="5">Montdore</strain>
    </source>
</reference>
<dbReference type="InterPro" id="IPR001789">
    <property type="entry name" value="Sig_transdc_resp-reg_receiver"/>
</dbReference>
<gene>
    <name evidence="5" type="ORF">GSTUAT00002549001</name>
</gene>
<dbReference type="PANTHER" id="PTHR43719:SF60">
    <property type="entry name" value="HISTIDINE KINASE G2"/>
    <property type="match status" value="1"/>
</dbReference>
<feature type="modified residue" description="4-aspartylphosphate" evidence="2">
    <location>
        <position position="1141"/>
    </location>
</feature>
<dbReference type="SUPFAM" id="SSF52172">
    <property type="entry name" value="CheY-like"/>
    <property type="match status" value="1"/>
</dbReference>
<dbReference type="Gene3D" id="3.40.50.2300">
    <property type="match status" value="1"/>
</dbReference>
<dbReference type="SMART" id="SM00388">
    <property type="entry name" value="HisKA"/>
    <property type="match status" value="1"/>
</dbReference>
<dbReference type="PRINTS" id="PR00344">
    <property type="entry name" value="BCTRLSENSOR"/>
</dbReference>
<dbReference type="CDD" id="cd00082">
    <property type="entry name" value="HisKA"/>
    <property type="match status" value="1"/>
</dbReference>
<evidence type="ECO:0000259" key="3">
    <source>
        <dbReference type="PROSITE" id="PS50109"/>
    </source>
</evidence>
<evidence type="ECO:0000256" key="2">
    <source>
        <dbReference type="PROSITE-ProRule" id="PRU00169"/>
    </source>
</evidence>
<dbReference type="SUPFAM" id="SSF55874">
    <property type="entry name" value="ATPase domain of HSP90 chaperone/DNA topoisomerase II/histidine kinase"/>
    <property type="match status" value="1"/>
</dbReference>
<dbReference type="InterPro" id="IPR036097">
    <property type="entry name" value="HisK_dim/P_sf"/>
</dbReference>
<dbReference type="Gene3D" id="3.30.450.20">
    <property type="entry name" value="PAS domain"/>
    <property type="match status" value="2"/>
</dbReference>
<evidence type="ECO:0008006" key="7">
    <source>
        <dbReference type="Google" id="ProtNLM"/>
    </source>
</evidence>
<dbReference type="PANTHER" id="PTHR43719">
    <property type="entry name" value="TWO-COMPONENT HISTIDINE KINASE"/>
    <property type="match status" value="1"/>
</dbReference>
<name>A0A292Q3M2_9PEZI</name>
<sequence length="1254" mass="140671">MPKKKTDSSLSQLLVKFLETDPRPTLIASLEGPEPLWENEAYRTLRTRADPNISVDNLLNEMFVREGGTFDGGLWRFRSMDIGIEDIRAIVATRIPDPLGIDLQGRGGPGPSAFEGIQGDVAVQVEVRPRGHGAGKHDEKLVNGDFGITSLSGQLVDTGSDNLRARFEDGKEEEEAVNQKGGFKVGGTVVEAGDPDGDRLLSAPVPAISEAGLACHKLYPQLAGPSMDWIRNPLYGNSTRHLRNLGNVKWSTTACGPIDGWPSSLCTWANSIMAMPYPTSIYWGPSYMILYNDQWVKIAQSKDPRILGSGFAEGWSELQNYFMPLLDGAFRHGRSVIKKAEQLFLDRGDWIEECYFDFTISAIIGDSGAPEGVLEQAFELSRHIISIRRMETLRRMGTLMASVRDLAEDNFWGRALEAFDDNPLDSPFMLIYRTLVDEDSWASSENEYCVLEGNIGFLEGGILAPRKCDLKERSYYFANEMVQAREKNAAVIKYMENLPKGETIVCRGFDERPTRAAIIPIQTTSSITQGFLILGLNPRRPVDADCRLWIELLMKELSTTTGRVRLLRAEVTKAVDQEGERATHTRTVELQEQLEKRTEELRKSELLFTRTAETISVGLAVFHIDGKIWFENEAYRKLLGFPVGHESDAWREMVYKGDAEWVSKSFDNAVATRSDMKLDCRLGNDPLRSPGWKYWVSCSVVVQTGKTPASEGEEVTGYILTLVDITSAKLNEEYQRQLSTQAVERRRQQENFIDIFSHELRNPFSATLQCADGILSAMVAYQKGEDRNLDLEEMIDSASTILVCVQHQMRIIDDVLTLSKLDSMLLSVVPTDVQIHAVISQLMKIFQSELHVKGIASEFILEESYKELGVDWVKADPARFSQILMNLLTNAIKFTSQQAGKREVTVKLGAALERPTAHGEVMYRESEDRLPQDMAQEWGTGDPIFILVTVQVFHSHLPRVQIFDIIQDSGIGISKEWQTKLFKRFEHVPRTHVTYGGSGLGLFICRRLCRIQGGEIGVYSEEGKGSSFSFYIKAHQSSTAPSLGPNIAPVEYSGLPKAEVIATKYYTPPKSVEEVQKRRQISYGVLIVEDNLINQEVLRRQLGKEGCVTHVAGNGQEALDFIIKSEFVNDGATKIDVILMDMEMPVMDGNTATVKIRELERSGKIRRHVPIMGISANARPEQVAKMTEVGMDDAISKPFRIADLLSRFDTLLEKLNGRHGFYLGVSGNELRSYWGRLYRRIFGCEDEEKLFAHE</sequence>
<protein>
    <recommendedName>
        <fullName evidence="7">Histidine kinase</fullName>
    </recommendedName>
</protein>
<dbReference type="Pfam" id="PF00072">
    <property type="entry name" value="Response_reg"/>
    <property type="match status" value="1"/>
</dbReference>
<dbReference type="AlphaFoldDB" id="A0A292Q3M2"/>
<keyword evidence="1 2" id="KW-0597">Phosphoprotein</keyword>
<evidence type="ECO:0000313" key="6">
    <source>
        <dbReference type="Proteomes" id="UP001412239"/>
    </source>
</evidence>
<dbReference type="InterPro" id="IPR050956">
    <property type="entry name" value="2C_system_His_kinase"/>
</dbReference>
<feature type="domain" description="Histidine kinase" evidence="3">
    <location>
        <begin position="755"/>
        <end position="1036"/>
    </location>
</feature>
<dbReference type="PROSITE" id="PS50110">
    <property type="entry name" value="RESPONSE_REGULATORY"/>
    <property type="match status" value="1"/>
</dbReference>
<evidence type="ECO:0000256" key="1">
    <source>
        <dbReference type="ARBA" id="ARBA00022553"/>
    </source>
</evidence>
<dbReference type="SUPFAM" id="SSF47384">
    <property type="entry name" value="Homodimeric domain of signal transducing histidine kinase"/>
    <property type="match status" value="1"/>
</dbReference>
<dbReference type="SMART" id="SM00448">
    <property type="entry name" value="REC"/>
    <property type="match status" value="1"/>
</dbReference>
<dbReference type="Proteomes" id="UP001412239">
    <property type="component" value="Unassembled WGS sequence"/>
</dbReference>
<dbReference type="PROSITE" id="PS50109">
    <property type="entry name" value="HIS_KIN"/>
    <property type="match status" value="1"/>
</dbReference>
<dbReference type="InterPro" id="IPR004358">
    <property type="entry name" value="Sig_transdc_His_kin-like_C"/>
</dbReference>
<keyword evidence="6" id="KW-1185">Reference proteome</keyword>
<dbReference type="SUPFAM" id="SSF55785">
    <property type="entry name" value="PYP-like sensor domain (PAS domain)"/>
    <property type="match status" value="1"/>
</dbReference>
<dbReference type="CDD" id="cd17546">
    <property type="entry name" value="REC_hyHK_CKI1_RcsC-like"/>
    <property type="match status" value="1"/>
</dbReference>
<dbReference type="InterPro" id="IPR003661">
    <property type="entry name" value="HisK_dim/P_dom"/>
</dbReference>
<dbReference type="Gene3D" id="1.10.287.130">
    <property type="match status" value="1"/>
</dbReference>
<dbReference type="InterPro" id="IPR011006">
    <property type="entry name" value="CheY-like_superfamily"/>
</dbReference>
<dbReference type="InterPro" id="IPR036890">
    <property type="entry name" value="HATPase_C_sf"/>
</dbReference>
<dbReference type="GO" id="GO:0000155">
    <property type="term" value="F:phosphorelay sensor kinase activity"/>
    <property type="evidence" value="ECO:0007669"/>
    <property type="project" value="InterPro"/>
</dbReference>
<accession>A0A292Q3M2</accession>
<dbReference type="InterPro" id="IPR003594">
    <property type="entry name" value="HATPase_dom"/>
</dbReference>
<dbReference type="Gene3D" id="3.30.565.10">
    <property type="entry name" value="Histidine kinase-like ATPase, C-terminal domain"/>
    <property type="match status" value="1"/>
</dbReference>
<evidence type="ECO:0000313" key="5">
    <source>
        <dbReference type="EMBL" id="CUS13310.1"/>
    </source>
</evidence>
<evidence type="ECO:0000259" key="4">
    <source>
        <dbReference type="PROSITE" id="PS50110"/>
    </source>
</evidence>